<evidence type="ECO:0000256" key="1">
    <source>
        <dbReference type="SAM" id="Phobius"/>
    </source>
</evidence>
<reference evidence="2 3" key="1">
    <citation type="submission" date="2023-03" db="EMBL/GenBank/DDBJ databases">
        <title>Novel Species.</title>
        <authorList>
            <person name="Ma S."/>
        </authorList>
    </citation>
    <scope>NUCLEOTIDE SEQUENCE [LARGE SCALE GENOMIC DNA]</scope>
    <source>
        <strain evidence="2 3">LIND6LT2</strain>
    </source>
</reference>
<keyword evidence="1" id="KW-0812">Transmembrane</keyword>
<organism evidence="2 3">
    <name type="scientific">Defluviitalea saccharophila</name>
    <dbReference type="NCBI Taxonomy" id="879970"/>
    <lineage>
        <taxon>Bacteria</taxon>
        <taxon>Bacillati</taxon>
        <taxon>Bacillota</taxon>
        <taxon>Clostridia</taxon>
        <taxon>Lachnospirales</taxon>
        <taxon>Defluviitaleaceae</taxon>
        <taxon>Defluviitalea</taxon>
    </lineage>
</organism>
<feature type="transmembrane region" description="Helical" evidence="1">
    <location>
        <begin position="170"/>
        <end position="193"/>
    </location>
</feature>
<sequence>MKILQRIIIILLFWLMIPQPIYAKPVEEIWTKQLDTVDFSSIERVVNRIKNQTDNSYLDGFNFKEIVEKIIRGETNFSIFSIIEEMIELFFREIRGYMSLIGKLLIISVLCALLSNITESFQNKSTSQIGFYVCYIVLIILLLQSFQIAMQVAQSAIENMVLIMQSVLPLLLTLMMTSGAVSSGTIFEPIILFSIQTIAMFVKSIILPIIFLMAVLGVVNSLSGKEVLKKMMELFEQITDWILKGIAALFVGIMGLHGLTSPALDGVINNVAKSAVSTFVPVVGEALSGAVDVVMNCSLLIKNAIGVGAIILLCIYCIIPVIKILVFLFIYKIVAALIEPISDKRIVNCISDMGETCKRLFTCVITVNILFIITIAILVGVGSMVAMMR</sequence>
<dbReference type="EMBL" id="CP121687">
    <property type="protein sequence ID" value="WZL70419.1"/>
    <property type="molecule type" value="Genomic_DNA"/>
</dbReference>
<name>A0ABZ2Y761_9FIRM</name>
<proteinExistence type="predicted"/>
<dbReference type="InterPro" id="IPR014194">
    <property type="entry name" value="Spore_III_AE"/>
</dbReference>
<feature type="transmembrane region" description="Helical" evidence="1">
    <location>
        <begin position="276"/>
        <end position="301"/>
    </location>
</feature>
<feature type="transmembrane region" description="Helical" evidence="1">
    <location>
        <begin position="205"/>
        <end position="222"/>
    </location>
</feature>
<dbReference type="NCBIfam" id="TIGR02829">
    <property type="entry name" value="spore_III_AE"/>
    <property type="match status" value="1"/>
</dbReference>
<keyword evidence="1" id="KW-0472">Membrane</keyword>
<evidence type="ECO:0000313" key="3">
    <source>
        <dbReference type="Proteomes" id="UP001486565"/>
    </source>
</evidence>
<protein>
    <submittedName>
        <fullName evidence="2">Stage III sporulation protein AE</fullName>
    </submittedName>
</protein>
<dbReference type="Proteomes" id="UP001486565">
    <property type="component" value="Chromosome"/>
</dbReference>
<feature type="transmembrane region" description="Helical" evidence="1">
    <location>
        <begin position="359"/>
        <end position="386"/>
    </location>
</feature>
<accession>A0ABZ2Y761</accession>
<gene>
    <name evidence="2" type="primary">spoIIIAE</name>
    <name evidence="2" type="ORF">QBE51_02480</name>
</gene>
<feature type="transmembrane region" description="Helical" evidence="1">
    <location>
        <begin position="307"/>
        <end position="338"/>
    </location>
</feature>
<keyword evidence="3" id="KW-1185">Reference proteome</keyword>
<feature type="transmembrane region" description="Helical" evidence="1">
    <location>
        <begin position="96"/>
        <end position="117"/>
    </location>
</feature>
<dbReference type="Pfam" id="PF09546">
    <property type="entry name" value="Spore_III_AE"/>
    <property type="match status" value="1"/>
</dbReference>
<feature type="transmembrane region" description="Helical" evidence="1">
    <location>
        <begin position="129"/>
        <end position="150"/>
    </location>
</feature>
<keyword evidence="1" id="KW-1133">Transmembrane helix</keyword>
<dbReference type="RefSeq" id="WP_341877382.1">
    <property type="nucleotide sequence ID" value="NZ_CP121687.1"/>
</dbReference>
<evidence type="ECO:0000313" key="2">
    <source>
        <dbReference type="EMBL" id="WZL70419.1"/>
    </source>
</evidence>
<feature type="transmembrane region" description="Helical" evidence="1">
    <location>
        <begin position="242"/>
        <end position="264"/>
    </location>
</feature>